<feature type="compositionally biased region" description="Polar residues" evidence="1">
    <location>
        <begin position="422"/>
        <end position="439"/>
    </location>
</feature>
<evidence type="ECO:0000256" key="1">
    <source>
        <dbReference type="SAM" id="MobiDB-lite"/>
    </source>
</evidence>
<protein>
    <submittedName>
        <fullName evidence="2">Uncharacterized protein</fullName>
    </submittedName>
</protein>
<dbReference type="Proteomes" id="UP001054945">
    <property type="component" value="Unassembled WGS sequence"/>
</dbReference>
<dbReference type="EMBL" id="BPLR01020575">
    <property type="protein sequence ID" value="GIX80194.1"/>
    <property type="molecule type" value="Genomic_DNA"/>
</dbReference>
<feature type="region of interest" description="Disordered" evidence="1">
    <location>
        <begin position="416"/>
        <end position="439"/>
    </location>
</feature>
<sequence length="806" mass="89418">MIFHIKKFTSKTSSWPIIIRQSSTFSFRLFKRCKLSKSMASVLEECPRLQEHYELLRDNKPCSTNIEGKSLLDILHEYRCLKRAEKLQPIHRGGIASPWKNLSARRPLREHAISQRACFSEPANRNRTVQTEKTNIVSQANINNNCSQISPIHLFHERYTSGLLEAHISDNTEKLPTLVNRSILFTTSEIRTSDDNIISATPQNGSNPPSYARAPNTNSPRIILSFDRSQLPSLTTPIKEKNWSDELNFTKKKRYYSSKRRLLSESPHPKQITSNDHSLYMTDAMDAVIEEILCNPPLIQKVADNINRFIYSEDPEGSNSSNYPTFSLQDIHDCDDILKKYCRSCIGAYKESNNCNYLQNSGVDNADIIFSSPEPAKSKEIDSNQTVNLLNTPKEIKAVQNQSVAEPHEQACRAATEKKNTLSDLPQPFSSGTLHSSVSNNELETNQSVVPSKPQTEIIPVFTSSNAISQDNQSAVSQNITAVCNSTNPEPMQVEDIDNSTNPKDILDSCMELIQPDTESQSQNASKSSVLVTDNKTTVQDGSTFTSVSIGAQMPANQISVQKSSQQTLPVSHSMTGSNTTMSLVQNSNTGNISLVSNMQNPIYSSFNPTASTLVQIPYSPVSTFIVPPTDNFPIQNNFQYRIMIPPVNSMSWTAIQPAPADVIKSPVAINSTSVKVSDIAQSKKKTGKNKEDKHQKKKKRLHSPKSSLNAAVNEEYPVLSIPEANESDSMSAMDLFSSMTETAHTQSPMLKAMISSAKILAEKGGRLNSTHVRTLDFSSPSHSGEKKGNDQTILKSKHLEACSQK</sequence>
<evidence type="ECO:0000313" key="2">
    <source>
        <dbReference type="EMBL" id="GIX80194.1"/>
    </source>
</evidence>
<dbReference type="AlphaFoldDB" id="A0AAV4N740"/>
<proteinExistence type="predicted"/>
<keyword evidence="3" id="KW-1185">Reference proteome</keyword>
<name>A0AAV4N740_CAEEX</name>
<feature type="region of interest" description="Disordered" evidence="1">
    <location>
        <begin position="196"/>
        <end position="216"/>
    </location>
</feature>
<reference evidence="2 3" key="1">
    <citation type="submission" date="2021-06" db="EMBL/GenBank/DDBJ databases">
        <title>Caerostris extrusa draft genome.</title>
        <authorList>
            <person name="Kono N."/>
            <person name="Arakawa K."/>
        </authorList>
    </citation>
    <scope>NUCLEOTIDE SEQUENCE [LARGE SCALE GENOMIC DNA]</scope>
</reference>
<feature type="region of interest" description="Disordered" evidence="1">
    <location>
        <begin position="774"/>
        <end position="806"/>
    </location>
</feature>
<feature type="region of interest" description="Disordered" evidence="1">
    <location>
        <begin position="675"/>
        <end position="710"/>
    </location>
</feature>
<feature type="compositionally biased region" description="Polar residues" evidence="1">
    <location>
        <begin position="774"/>
        <end position="783"/>
    </location>
</feature>
<evidence type="ECO:0000313" key="3">
    <source>
        <dbReference type="Proteomes" id="UP001054945"/>
    </source>
</evidence>
<accession>A0AAV4N740</accession>
<gene>
    <name evidence="2" type="primary">AVEN_187584_1</name>
    <name evidence="2" type="ORF">CEXT_454681</name>
</gene>
<organism evidence="2 3">
    <name type="scientific">Caerostris extrusa</name>
    <name type="common">Bark spider</name>
    <name type="synonym">Caerostris bankana</name>
    <dbReference type="NCBI Taxonomy" id="172846"/>
    <lineage>
        <taxon>Eukaryota</taxon>
        <taxon>Metazoa</taxon>
        <taxon>Ecdysozoa</taxon>
        <taxon>Arthropoda</taxon>
        <taxon>Chelicerata</taxon>
        <taxon>Arachnida</taxon>
        <taxon>Araneae</taxon>
        <taxon>Araneomorphae</taxon>
        <taxon>Entelegynae</taxon>
        <taxon>Araneoidea</taxon>
        <taxon>Araneidae</taxon>
        <taxon>Caerostris</taxon>
    </lineage>
</organism>
<comment type="caution">
    <text evidence="2">The sequence shown here is derived from an EMBL/GenBank/DDBJ whole genome shotgun (WGS) entry which is preliminary data.</text>
</comment>